<dbReference type="Proteomes" id="UP000272888">
    <property type="component" value="Unassembled WGS sequence"/>
</dbReference>
<dbReference type="RefSeq" id="WP_120643482.1">
    <property type="nucleotide sequence ID" value="NZ_RAWB01000095.1"/>
</dbReference>
<accession>A0A3A8PY74</accession>
<dbReference type="AlphaFoldDB" id="A0A3A8PY74"/>
<proteinExistence type="predicted"/>
<comment type="caution">
    <text evidence="1">The sequence shown here is derived from an EMBL/GenBank/DDBJ whole genome shotgun (WGS) entry which is preliminary data.</text>
</comment>
<organism evidence="1 2">
    <name type="scientific">Corallococcus llansteffanensis</name>
    <dbReference type="NCBI Taxonomy" id="2316731"/>
    <lineage>
        <taxon>Bacteria</taxon>
        <taxon>Pseudomonadati</taxon>
        <taxon>Myxococcota</taxon>
        <taxon>Myxococcia</taxon>
        <taxon>Myxococcales</taxon>
        <taxon>Cystobacterineae</taxon>
        <taxon>Myxococcaceae</taxon>
        <taxon>Corallococcus</taxon>
    </lineage>
</organism>
<reference evidence="2" key="1">
    <citation type="submission" date="2018-09" db="EMBL/GenBank/DDBJ databases">
        <authorList>
            <person name="Livingstone P.G."/>
            <person name="Whitworth D.E."/>
        </authorList>
    </citation>
    <scope>NUCLEOTIDE SEQUENCE [LARGE SCALE GENOMIC DNA]</scope>
    <source>
        <strain evidence="2">CA051B</strain>
    </source>
</reference>
<keyword evidence="2" id="KW-1185">Reference proteome</keyword>
<evidence type="ECO:0000313" key="1">
    <source>
        <dbReference type="EMBL" id="RKH61457.1"/>
    </source>
</evidence>
<evidence type="ECO:0000313" key="2">
    <source>
        <dbReference type="Proteomes" id="UP000272888"/>
    </source>
</evidence>
<protein>
    <submittedName>
        <fullName evidence="1">Uncharacterized protein</fullName>
    </submittedName>
</protein>
<sequence length="66" mass="6858">MHLREGNRGGTVRVQGTDAVAEVTSVEPTAELPVFIGFPSASFNPKAGDVLELLPKAGDELPALIA</sequence>
<name>A0A3A8PY74_9BACT</name>
<gene>
    <name evidence="1" type="ORF">D7V93_11715</name>
</gene>
<dbReference type="EMBL" id="RAWB01000095">
    <property type="protein sequence ID" value="RKH61457.1"/>
    <property type="molecule type" value="Genomic_DNA"/>
</dbReference>